<protein>
    <recommendedName>
        <fullName evidence="9">V-type proton ATPase subunit a</fullName>
    </recommendedName>
</protein>
<dbReference type="GO" id="GO:0005886">
    <property type="term" value="C:plasma membrane"/>
    <property type="evidence" value="ECO:0007669"/>
    <property type="project" value="TreeGrafter"/>
</dbReference>
<dbReference type="InterPro" id="IPR026028">
    <property type="entry name" value="V-type_ATPase_116kDa_su_euka"/>
</dbReference>
<dbReference type="AlphaFoldDB" id="A0A669DD18"/>
<evidence type="ECO:0000256" key="1">
    <source>
        <dbReference type="ARBA" id="ARBA00004141"/>
    </source>
</evidence>
<evidence type="ECO:0000313" key="10">
    <source>
        <dbReference type="Ensembl" id="ENSONIP00000056210.1"/>
    </source>
</evidence>
<feature type="transmembrane region" description="Helical" evidence="9">
    <location>
        <begin position="678"/>
        <end position="701"/>
    </location>
</feature>
<keyword evidence="5 9" id="KW-0375">Hydrogen ion transport</keyword>
<feature type="transmembrane region" description="Helical" evidence="9">
    <location>
        <begin position="509"/>
        <end position="532"/>
    </location>
</feature>
<keyword evidence="8 9" id="KW-0472">Membrane</keyword>
<dbReference type="GO" id="GO:0007035">
    <property type="term" value="P:vacuolar acidification"/>
    <property type="evidence" value="ECO:0007669"/>
    <property type="project" value="TreeGrafter"/>
</dbReference>
<evidence type="ECO:0000256" key="5">
    <source>
        <dbReference type="ARBA" id="ARBA00022781"/>
    </source>
</evidence>
<comment type="similarity">
    <text evidence="2 9">Belongs to the V-ATPase 116 kDa subunit family.</text>
</comment>
<feature type="transmembrane region" description="Helical" evidence="9">
    <location>
        <begin position="575"/>
        <end position="600"/>
    </location>
</feature>
<evidence type="ECO:0000256" key="6">
    <source>
        <dbReference type="ARBA" id="ARBA00022989"/>
    </source>
</evidence>
<dbReference type="GeneTree" id="ENSGT00950000182881"/>
<evidence type="ECO:0000256" key="4">
    <source>
        <dbReference type="ARBA" id="ARBA00022692"/>
    </source>
</evidence>
<dbReference type="PANTHER" id="PTHR11629:SF71">
    <property type="entry name" value="V-TYPE PROTON ATPASE SUBUNIT A"/>
    <property type="match status" value="1"/>
</dbReference>
<evidence type="ECO:0000256" key="2">
    <source>
        <dbReference type="ARBA" id="ARBA00009904"/>
    </source>
</evidence>
<keyword evidence="4 9" id="KW-0812">Transmembrane</keyword>
<dbReference type="Proteomes" id="UP000005207">
    <property type="component" value="Linkage group LG7"/>
</dbReference>
<dbReference type="InterPro" id="IPR002490">
    <property type="entry name" value="V-ATPase_116kDa_su"/>
</dbReference>
<reference evidence="10" key="3">
    <citation type="submission" date="2025-09" db="UniProtKB">
        <authorList>
            <consortium name="Ensembl"/>
        </authorList>
    </citation>
    <scope>IDENTIFICATION</scope>
</reference>
<name>A0A669DD18_ORENI</name>
<organism evidence="10 11">
    <name type="scientific">Oreochromis niloticus</name>
    <name type="common">Nile tilapia</name>
    <name type="synonym">Tilapia nilotica</name>
    <dbReference type="NCBI Taxonomy" id="8128"/>
    <lineage>
        <taxon>Eukaryota</taxon>
        <taxon>Metazoa</taxon>
        <taxon>Chordata</taxon>
        <taxon>Craniata</taxon>
        <taxon>Vertebrata</taxon>
        <taxon>Euteleostomi</taxon>
        <taxon>Actinopterygii</taxon>
        <taxon>Neopterygii</taxon>
        <taxon>Teleostei</taxon>
        <taxon>Neoteleostei</taxon>
        <taxon>Acanthomorphata</taxon>
        <taxon>Ovalentaria</taxon>
        <taxon>Cichlomorphae</taxon>
        <taxon>Cichliformes</taxon>
        <taxon>Cichlidae</taxon>
        <taxon>African cichlids</taxon>
        <taxon>Pseudocrenilabrinae</taxon>
        <taxon>Oreochromini</taxon>
        <taxon>Oreochromis</taxon>
    </lineage>
</organism>
<feature type="transmembrane region" description="Helical" evidence="9">
    <location>
        <begin position="387"/>
        <end position="405"/>
    </location>
</feature>
<feature type="transmembrane region" description="Helical" evidence="9">
    <location>
        <begin position="479"/>
        <end position="497"/>
    </location>
</feature>
<dbReference type="Ensembl" id="ENSONIT00000076623.1">
    <property type="protein sequence ID" value="ENSONIP00000056210.1"/>
    <property type="gene ID" value="ENSONIG00000003535.2"/>
</dbReference>
<reference evidence="11" key="1">
    <citation type="submission" date="2012-01" db="EMBL/GenBank/DDBJ databases">
        <title>The Genome Sequence of Oreochromis niloticus (Nile Tilapia).</title>
        <authorList>
            <consortium name="Broad Institute Genome Assembly Team"/>
            <consortium name="Broad Institute Sequencing Platform"/>
            <person name="Di Palma F."/>
            <person name="Johnson J."/>
            <person name="Lander E.S."/>
            <person name="Lindblad-Toh K."/>
        </authorList>
    </citation>
    <scope>NUCLEOTIDE SEQUENCE [LARGE SCALE GENOMIC DNA]</scope>
</reference>
<dbReference type="PANTHER" id="PTHR11629">
    <property type="entry name" value="VACUOLAR PROTON ATPASES"/>
    <property type="match status" value="1"/>
</dbReference>
<keyword evidence="7 9" id="KW-0406">Ion transport</keyword>
<accession>A0A669DD18</accession>
<evidence type="ECO:0000256" key="8">
    <source>
        <dbReference type="ARBA" id="ARBA00023136"/>
    </source>
</evidence>
<evidence type="ECO:0000313" key="11">
    <source>
        <dbReference type="Proteomes" id="UP000005207"/>
    </source>
</evidence>
<evidence type="ECO:0000256" key="9">
    <source>
        <dbReference type="RuleBase" id="RU361189"/>
    </source>
</evidence>
<keyword evidence="6 9" id="KW-1133">Transmembrane helix</keyword>
<keyword evidence="3 9" id="KW-0813">Transport</keyword>
<gene>
    <name evidence="10" type="primary">atp6v0a2a</name>
</gene>
<dbReference type="GO" id="GO:0051117">
    <property type="term" value="F:ATPase binding"/>
    <property type="evidence" value="ECO:0007669"/>
    <property type="project" value="TreeGrafter"/>
</dbReference>
<dbReference type="Pfam" id="PF01496">
    <property type="entry name" value="V_ATPase_I"/>
    <property type="match status" value="3"/>
</dbReference>
<feature type="transmembrane region" description="Helical" evidence="9">
    <location>
        <begin position="342"/>
        <end position="366"/>
    </location>
</feature>
<keyword evidence="11" id="KW-1185">Reference proteome</keyword>
<reference evidence="10" key="2">
    <citation type="submission" date="2025-08" db="UniProtKB">
        <authorList>
            <consortium name="Ensembl"/>
        </authorList>
    </citation>
    <scope>IDENTIFICATION</scope>
</reference>
<proteinExistence type="inferred from homology"/>
<dbReference type="GO" id="GO:0046961">
    <property type="term" value="F:proton-transporting ATPase activity, rotational mechanism"/>
    <property type="evidence" value="ECO:0007669"/>
    <property type="project" value="InterPro"/>
</dbReference>
<sequence length="744" mass="85336">MVFRSEEMCLAQLFLQSGSEYDCISELGELGLVEFRDLNPSVSSFQRHFVSEIKRCEEMERILGKNREHLGSPYYLCIHSRSTRCRKVLPRTFLKRKTKAKPCLTSPGCRFVSGLIQRVKVEAFERMLWRVCKGYTILSYAEVDENLADLDTGEIGKSVVFLISFWGDQIGQKVQKICDCYHCHLYPHPENDEERADVLDSLRTRIQDLNNVLHRTEDYLRQVLQKASESVYTWVVQVKKMKAIYHILNLCSFDVTNKCLIAEVWCPVSDLANLRGALEEGSRKGDATVPSFVNRIPSTDTPPTLLRSNKFTAGFQSIVEAYGVGDYREVSPAPYTIITFPFLFAVMFGDLGHGMVMSLFALWMVLMEKKQKKKRSSNEIWATFFNGRYIILMMGLFSIYTGLIYNDCFSKSLNIFGSGWSVKAMFTHNQNKTLQTNALLTLDPNVSGVFNGPYPFGIDPIWNLAVNRLSFLNSYKMKMSVVIGVIHMSFGVVLSVFNHLHFRQKFNVYLLFLPELLFLLCLFGYLVFMILYKWLMFDARYSSQAPSILIHFINMFVMQGKDITRLYPGQIGLQIFLLVVAMLSVPVLLFGKPLYLYWLYRGGKGLRRRRVSLVQNTAFDFADVLLHQAIHTIEYCLGCISNTASYLRLWALSLAHAQLSEVLWDMVMRLGFRITTKVGVVLLVPVFGLFATLTVSILLVMEGLSAFLHALRLHWVEFQNKFYHGTGVKFVPFDFSLFRCYSTV</sequence>
<dbReference type="GO" id="GO:0000220">
    <property type="term" value="C:vacuolar proton-transporting V-type ATPase, V0 domain"/>
    <property type="evidence" value="ECO:0007669"/>
    <property type="project" value="InterPro"/>
</dbReference>
<dbReference type="PIRSF" id="PIRSF001293">
    <property type="entry name" value="ATP6V0A1"/>
    <property type="match status" value="1"/>
</dbReference>
<evidence type="ECO:0000256" key="7">
    <source>
        <dbReference type="ARBA" id="ARBA00023065"/>
    </source>
</evidence>
<comment type="subcellular location">
    <subcellularLocation>
        <location evidence="1">Membrane</location>
        <topology evidence="1">Multi-pass membrane protein</topology>
    </subcellularLocation>
</comment>
<comment type="function">
    <text evidence="9">Essential component of the vacuolar proton pump (V-ATPase), a multimeric enzyme that catalyzes the translocation of protons across the membranes. Required for assembly and activity of the V-ATPase.</text>
</comment>
<evidence type="ECO:0000256" key="3">
    <source>
        <dbReference type="ARBA" id="ARBA00022448"/>
    </source>
</evidence>